<feature type="region of interest" description="Disordered" evidence="11">
    <location>
        <begin position="381"/>
        <end position="418"/>
    </location>
</feature>
<comment type="caution">
    <text evidence="13">The sequence shown here is derived from an EMBL/GenBank/DDBJ whole genome shotgun (WGS) entry which is preliminary data.</text>
</comment>
<dbReference type="FunFam" id="3.30.200.20:FF:000108">
    <property type="entry name" value="Serine/threonine-protein kinase Nek2"/>
    <property type="match status" value="1"/>
</dbReference>
<evidence type="ECO:0000313" key="14">
    <source>
        <dbReference type="Proteomes" id="UP001141552"/>
    </source>
</evidence>
<keyword evidence="6 13" id="KW-0418">Kinase</keyword>
<dbReference type="Gene3D" id="1.10.510.10">
    <property type="entry name" value="Transferase(Phosphotransferase) domain 1"/>
    <property type="match status" value="1"/>
</dbReference>
<keyword evidence="5 10" id="KW-0547">Nucleotide-binding</keyword>
<evidence type="ECO:0000313" key="13">
    <source>
        <dbReference type="EMBL" id="KAJ4821850.1"/>
    </source>
</evidence>
<feature type="binding site" evidence="10">
    <location>
        <position position="33"/>
    </location>
    <ligand>
        <name>ATP</name>
        <dbReference type="ChEBI" id="CHEBI:30616"/>
    </ligand>
</feature>
<dbReference type="InterPro" id="IPR017441">
    <property type="entry name" value="Protein_kinase_ATP_BS"/>
</dbReference>
<dbReference type="InterPro" id="IPR011009">
    <property type="entry name" value="Kinase-like_dom_sf"/>
</dbReference>
<feature type="compositionally biased region" description="Low complexity" evidence="11">
    <location>
        <begin position="469"/>
        <end position="479"/>
    </location>
</feature>
<feature type="compositionally biased region" description="Low complexity" evidence="11">
    <location>
        <begin position="404"/>
        <end position="416"/>
    </location>
</feature>
<dbReference type="EC" id="2.7.11.1" evidence="2"/>
<evidence type="ECO:0000256" key="1">
    <source>
        <dbReference type="ARBA" id="ARBA00010886"/>
    </source>
</evidence>
<feature type="compositionally biased region" description="Basic and acidic residues" evidence="11">
    <location>
        <begin position="389"/>
        <end position="399"/>
    </location>
</feature>
<reference evidence="13" key="1">
    <citation type="submission" date="2022-02" db="EMBL/GenBank/DDBJ databases">
        <authorList>
            <person name="Henning P.M."/>
            <person name="McCubbin A.G."/>
            <person name="Shore J.S."/>
        </authorList>
    </citation>
    <scope>NUCLEOTIDE SEQUENCE</scope>
    <source>
        <strain evidence="13">F60SS</strain>
        <tissue evidence="13">Leaves</tissue>
    </source>
</reference>
<accession>A0A9Q0IZ78</accession>
<reference evidence="13" key="2">
    <citation type="journal article" date="2023" name="Plants (Basel)">
        <title>Annotation of the Turnera subulata (Passifloraceae) Draft Genome Reveals the S-Locus Evolved after the Divergence of Turneroideae from Passifloroideae in a Stepwise Manner.</title>
        <authorList>
            <person name="Henning P.M."/>
            <person name="Roalson E.H."/>
            <person name="Mir W."/>
            <person name="McCubbin A.G."/>
            <person name="Shore J.S."/>
        </authorList>
    </citation>
    <scope>NUCLEOTIDE SEQUENCE</scope>
    <source>
        <strain evidence="13">F60SS</strain>
    </source>
</reference>
<feature type="region of interest" description="Disordered" evidence="11">
    <location>
        <begin position="522"/>
        <end position="555"/>
    </location>
</feature>
<evidence type="ECO:0000256" key="2">
    <source>
        <dbReference type="ARBA" id="ARBA00012513"/>
    </source>
</evidence>
<feature type="region of interest" description="Disordered" evidence="11">
    <location>
        <begin position="469"/>
        <end position="489"/>
    </location>
</feature>
<evidence type="ECO:0000256" key="7">
    <source>
        <dbReference type="ARBA" id="ARBA00022840"/>
    </source>
</evidence>
<dbReference type="Pfam" id="PF00069">
    <property type="entry name" value="Pkinase"/>
    <property type="match status" value="1"/>
</dbReference>
<evidence type="ECO:0000259" key="12">
    <source>
        <dbReference type="PROSITE" id="PS50011"/>
    </source>
</evidence>
<dbReference type="PANTHER" id="PTHR43671:SF100">
    <property type="entry name" value="PROTEIN KINASE DOMAIN-CONTAINING PROTEIN"/>
    <property type="match status" value="1"/>
</dbReference>
<dbReference type="Gene3D" id="3.30.200.20">
    <property type="entry name" value="Phosphorylase Kinase, domain 1"/>
    <property type="match status" value="1"/>
</dbReference>
<feature type="domain" description="Protein kinase" evidence="12">
    <location>
        <begin position="4"/>
        <end position="258"/>
    </location>
</feature>
<comment type="similarity">
    <text evidence="1">Belongs to the protein kinase superfamily. NEK Ser/Thr protein kinase family. NIMA subfamily.</text>
</comment>
<comment type="catalytic activity">
    <reaction evidence="8">
        <text>L-threonyl-[protein] + ATP = O-phospho-L-threonyl-[protein] + ADP + H(+)</text>
        <dbReference type="Rhea" id="RHEA:46608"/>
        <dbReference type="Rhea" id="RHEA-COMP:11060"/>
        <dbReference type="Rhea" id="RHEA-COMP:11605"/>
        <dbReference type="ChEBI" id="CHEBI:15378"/>
        <dbReference type="ChEBI" id="CHEBI:30013"/>
        <dbReference type="ChEBI" id="CHEBI:30616"/>
        <dbReference type="ChEBI" id="CHEBI:61977"/>
        <dbReference type="ChEBI" id="CHEBI:456216"/>
        <dbReference type="EC" id="2.7.11.1"/>
    </reaction>
</comment>
<comment type="catalytic activity">
    <reaction evidence="9">
        <text>L-seryl-[protein] + ATP = O-phospho-L-seryl-[protein] + ADP + H(+)</text>
        <dbReference type="Rhea" id="RHEA:17989"/>
        <dbReference type="Rhea" id="RHEA-COMP:9863"/>
        <dbReference type="Rhea" id="RHEA-COMP:11604"/>
        <dbReference type="ChEBI" id="CHEBI:15378"/>
        <dbReference type="ChEBI" id="CHEBI:29999"/>
        <dbReference type="ChEBI" id="CHEBI:30616"/>
        <dbReference type="ChEBI" id="CHEBI:83421"/>
        <dbReference type="ChEBI" id="CHEBI:456216"/>
        <dbReference type="EC" id="2.7.11.1"/>
    </reaction>
</comment>
<evidence type="ECO:0000256" key="4">
    <source>
        <dbReference type="ARBA" id="ARBA00022679"/>
    </source>
</evidence>
<evidence type="ECO:0000256" key="9">
    <source>
        <dbReference type="ARBA" id="ARBA00048679"/>
    </source>
</evidence>
<keyword evidence="4" id="KW-0808">Transferase</keyword>
<dbReference type="InterPro" id="IPR050660">
    <property type="entry name" value="NEK_Ser/Thr_kinase"/>
</dbReference>
<evidence type="ECO:0000256" key="8">
    <source>
        <dbReference type="ARBA" id="ARBA00047899"/>
    </source>
</evidence>
<organism evidence="13 14">
    <name type="scientific">Turnera subulata</name>
    <dbReference type="NCBI Taxonomy" id="218843"/>
    <lineage>
        <taxon>Eukaryota</taxon>
        <taxon>Viridiplantae</taxon>
        <taxon>Streptophyta</taxon>
        <taxon>Embryophyta</taxon>
        <taxon>Tracheophyta</taxon>
        <taxon>Spermatophyta</taxon>
        <taxon>Magnoliopsida</taxon>
        <taxon>eudicotyledons</taxon>
        <taxon>Gunneridae</taxon>
        <taxon>Pentapetalae</taxon>
        <taxon>rosids</taxon>
        <taxon>fabids</taxon>
        <taxon>Malpighiales</taxon>
        <taxon>Passifloraceae</taxon>
        <taxon>Turnera</taxon>
    </lineage>
</organism>
<dbReference type="PANTHER" id="PTHR43671">
    <property type="entry name" value="SERINE/THREONINE-PROTEIN KINASE NEK"/>
    <property type="match status" value="1"/>
</dbReference>
<keyword evidence="14" id="KW-1185">Reference proteome</keyword>
<proteinExistence type="inferred from homology"/>
<dbReference type="Proteomes" id="UP001141552">
    <property type="component" value="Unassembled WGS sequence"/>
</dbReference>
<protein>
    <recommendedName>
        <fullName evidence="2">non-specific serine/threonine protein kinase</fullName>
        <ecNumber evidence="2">2.7.11.1</ecNumber>
    </recommendedName>
</protein>
<dbReference type="GO" id="GO:0005524">
    <property type="term" value="F:ATP binding"/>
    <property type="evidence" value="ECO:0007669"/>
    <property type="project" value="UniProtKB-UniRule"/>
</dbReference>
<dbReference type="PROSITE" id="PS00107">
    <property type="entry name" value="PROTEIN_KINASE_ATP"/>
    <property type="match status" value="1"/>
</dbReference>
<evidence type="ECO:0000256" key="3">
    <source>
        <dbReference type="ARBA" id="ARBA00022527"/>
    </source>
</evidence>
<dbReference type="EMBL" id="JAKUCV010007835">
    <property type="protein sequence ID" value="KAJ4821850.1"/>
    <property type="molecule type" value="Genomic_DNA"/>
</dbReference>
<name>A0A9Q0IZ78_9ROSI</name>
<dbReference type="InterPro" id="IPR000719">
    <property type="entry name" value="Prot_kinase_dom"/>
</dbReference>
<sequence length="617" mass="69501">MDQYEILEQIGKGSFGSALLVRHKHEKKKYVLKKIRLARQTDRSRRSAHQEKELISRIQNPFIVEYKDSWVEKGCYVCIIIGYCEGGDMAEAIKKANGALISEEKLCKWLVQLLMALDYLHMNHILHRDVKCSNIFLTKDQDIRLGDFGLAKILTSDDLASSVVGTPSYMCPELLADIPYGSKSDIWSLGCCIYEMTSLKPAFKAFDMQALINKINKSIVAPLPTKYSGAFRGLVKSMLRKNPELRPSAAELLQHPHLQAYVLKVHLKINSPRRNALPYQWPEPHYFKKTRFVEPEDVPHNFYGKRRHSLSNDRTLNPSISAADQDSICSTKGIHDTPSYLHRRFSELSIDSSHEGTVICRSVTSKPANTAKPSKVSAAIAKVSSATKRKTEPVKKRESLPVMRTPTKKSTPTTRRASLPMATNRRSNVDILRNMKSPDVSVNAPRIDRIAEFPLASYEETFFPIRRTSSTSAQGSTGSLHNGDRSITKDKCTVQTSDRNFVKPNATDAWQGIQRVMFQVDEEDGSNSSNQNATAGASSRTSSDTRRRRFDPSSYQQRAEALEGLLEFSARLLTEERYDELGVLLKPFGPGKVSPRETAIWLSKSFKENTAKPEDQQ</sequence>
<evidence type="ECO:0000256" key="5">
    <source>
        <dbReference type="ARBA" id="ARBA00022741"/>
    </source>
</evidence>
<keyword evidence="7 10" id="KW-0067">ATP-binding</keyword>
<dbReference type="SUPFAM" id="SSF56112">
    <property type="entry name" value="Protein kinase-like (PK-like)"/>
    <property type="match status" value="1"/>
</dbReference>
<feature type="compositionally biased region" description="Polar residues" evidence="11">
    <location>
        <begin position="526"/>
        <end position="537"/>
    </location>
</feature>
<evidence type="ECO:0000256" key="6">
    <source>
        <dbReference type="ARBA" id="ARBA00022777"/>
    </source>
</evidence>
<evidence type="ECO:0000256" key="11">
    <source>
        <dbReference type="SAM" id="MobiDB-lite"/>
    </source>
</evidence>
<dbReference type="CDD" id="cd08215">
    <property type="entry name" value="STKc_Nek"/>
    <property type="match status" value="1"/>
</dbReference>
<gene>
    <name evidence="13" type="primary">NEK1</name>
    <name evidence="13" type="ORF">Tsubulata_033272</name>
</gene>
<keyword evidence="3" id="KW-0723">Serine/threonine-protein kinase</keyword>
<dbReference type="FunFam" id="1.10.510.10:FF:000366">
    <property type="entry name" value="Serine/threonine-protein kinase Nek2"/>
    <property type="match status" value="1"/>
</dbReference>
<dbReference type="PROSITE" id="PS00108">
    <property type="entry name" value="PROTEIN_KINASE_ST"/>
    <property type="match status" value="1"/>
</dbReference>
<dbReference type="OrthoDB" id="248923at2759"/>
<dbReference type="PROSITE" id="PS50011">
    <property type="entry name" value="PROTEIN_KINASE_DOM"/>
    <property type="match status" value="1"/>
</dbReference>
<dbReference type="SMART" id="SM00220">
    <property type="entry name" value="S_TKc"/>
    <property type="match status" value="1"/>
</dbReference>
<dbReference type="AlphaFoldDB" id="A0A9Q0IZ78"/>
<dbReference type="InterPro" id="IPR008271">
    <property type="entry name" value="Ser/Thr_kinase_AS"/>
</dbReference>
<evidence type="ECO:0000256" key="10">
    <source>
        <dbReference type="PROSITE-ProRule" id="PRU10141"/>
    </source>
</evidence>
<dbReference type="GO" id="GO:0004674">
    <property type="term" value="F:protein serine/threonine kinase activity"/>
    <property type="evidence" value="ECO:0007669"/>
    <property type="project" value="UniProtKB-KW"/>
</dbReference>